<evidence type="ECO:0000256" key="3">
    <source>
        <dbReference type="ARBA" id="ARBA00022801"/>
    </source>
</evidence>
<accession>A0A5C4N9D9</accession>
<comment type="caution">
    <text evidence="9">The sequence shown here is derived from an EMBL/GenBank/DDBJ whole genome shotgun (WGS) entry which is preliminary data.</text>
</comment>
<keyword evidence="4 7" id="KW-0068">Autocatalytic cleavage</keyword>
<dbReference type="SUPFAM" id="SSF51306">
    <property type="entry name" value="LexA/Signal peptidase"/>
    <property type="match status" value="1"/>
</dbReference>
<dbReference type="InterPro" id="IPR006197">
    <property type="entry name" value="Peptidase_S24_LexA"/>
</dbReference>
<evidence type="ECO:0000256" key="7">
    <source>
        <dbReference type="RuleBase" id="RU003991"/>
    </source>
</evidence>
<dbReference type="RefSeq" id="WP_139082836.1">
    <property type="nucleotide sequence ID" value="NZ_VDFV01000033.1"/>
</dbReference>
<dbReference type="EC" id="2.7.7.7" evidence="9"/>
<keyword evidence="9" id="KW-0808">Transferase</keyword>
<evidence type="ECO:0000256" key="6">
    <source>
        <dbReference type="ARBA" id="ARBA00023236"/>
    </source>
</evidence>
<dbReference type="OrthoDB" id="9802364at2"/>
<dbReference type="InterPro" id="IPR039418">
    <property type="entry name" value="LexA-like"/>
</dbReference>
<gene>
    <name evidence="9" type="primary">umuD</name>
    <name evidence="9" type="ORF">FHG71_16700</name>
</gene>
<dbReference type="Gene3D" id="2.10.109.10">
    <property type="entry name" value="Umud Fragment, subunit A"/>
    <property type="match status" value="1"/>
</dbReference>
<evidence type="ECO:0000256" key="5">
    <source>
        <dbReference type="ARBA" id="ARBA00023204"/>
    </source>
</evidence>
<name>A0A5C4N9D9_9RHOB</name>
<dbReference type="NCBIfam" id="NF007621">
    <property type="entry name" value="PRK10276.1"/>
    <property type="match status" value="1"/>
</dbReference>
<dbReference type="CDD" id="cd06529">
    <property type="entry name" value="S24_LexA-like"/>
    <property type="match status" value="1"/>
</dbReference>
<dbReference type="AlphaFoldDB" id="A0A5C4N9D9"/>
<dbReference type="EMBL" id="VDFV01000033">
    <property type="protein sequence ID" value="TNC66420.1"/>
    <property type="molecule type" value="Genomic_DNA"/>
</dbReference>
<keyword evidence="9" id="KW-0548">Nucleotidyltransferase</keyword>
<dbReference type="GO" id="GO:0006281">
    <property type="term" value="P:DNA repair"/>
    <property type="evidence" value="ECO:0007669"/>
    <property type="project" value="UniProtKB-KW"/>
</dbReference>
<feature type="domain" description="Peptidase S24/S26A/S26B/S26C" evidence="8">
    <location>
        <begin position="23"/>
        <end position="135"/>
    </location>
</feature>
<keyword evidence="6" id="KW-0742">SOS response</keyword>
<keyword evidence="2" id="KW-0227">DNA damage</keyword>
<dbReference type="InterPro" id="IPR050077">
    <property type="entry name" value="LexA_repressor"/>
</dbReference>
<evidence type="ECO:0000256" key="4">
    <source>
        <dbReference type="ARBA" id="ARBA00022813"/>
    </source>
</evidence>
<keyword evidence="10" id="KW-1185">Reference proteome</keyword>
<evidence type="ECO:0000259" key="8">
    <source>
        <dbReference type="Pfam" id="PF00717"/>
    </source>
</evidence>
<evidence type="ECO:0000313" key="9">
    <source>
        <dbReference type="EMBL" id="TNC66420.1"/>
    </source>
</evidence>
<evidence type="ECO:0000256" key="2">
    <source>
        <dbReference type="ARBA" id="ARBA00022763"/>
    </source>
</evidence>
<dbReference type="GO" id="GO:0006355">
    <property type="term" value="P:regulation of DNA-templated transcription"/>
    <property type="evidence" value="ECO:0007669"/>
    <property type="project" value="InterPro"/>
</dbReference>
<dbReference type="GO" id="GO:0003887">
    <property type="term" value="F:DNA-directed DNA polymerase activity"/>
    <property type="evidence" value="ECO:0007669"/>
    <property type="project" value="UniProtKB-EC"/>
</dbReference>
<organism evidence="9 10">
    <name type="scientific">Rubellimicrobium roseum</name>
    <dbReference type="NCBI Taxonomy" id="687525"/>
    <lineage>
        <taxon>Bacteria</taxon>
        <taxon>Pseudomonadati</taxon>
        <taxon>Pseudomonadota</taxon>
        <taxon>Alphaproteobacteria</taxon>
        <taxon>Rhodobacterales</taxon>
        <taxon>Roseobacteraceae</taxon>
        <taxon>Rubellimicrobium</taxon>
    </lineage>
</organism>
<evidence type="ECO:0000313" key="10">
    <source>
        <dbReference type="Proteomes" id="UP000305709"/>
    </source>
</evidence>
<keyword evidence="5" id="KW-0234">DNA repair</keyword>
<dbReference type="GO" id="GO:0009432">
    <property type="term" value="P:SOS response"/>
    <property type="evidence" value="ECO:0007669"/>
    <property type="project" value="UniProtKB-KW"/>
</dbReference>
<protein>
    <submittedName>
        <fullName evidence="9">Translesion error-prone DNA polymerase V autoproteolytic subunit</fullName>
        <ecNumber evidence="9">2.7.7.7</ecNumber>
    </submittedName>
</protein>
<reference evidence="9 10" key="1">
    <citation type="submission" date="2019-06" db="EMBL/GenBank/DDBJ databases">
        <authorList>
            <person name="Jiang L."/>
        </authorList>
    </citation>
    <scope>NUCLEOTIDE SEQUENCE [LARGE SCALE GENOMIC DNA]</scope>
    <source>
        <strain evidence="9 10">YIM 48858</strain>
    </source>
</reference>
<dbReference type="InterPro" id="IPR015927">
    <property type="entry name" value="Peptidase_S24_S26A/B/C"/>
</dbReference>
<dbReference type="InterPro" id="IPR036286">
    <property type="entry name" value="LexA/Signal_pep-like_sf"/>
</dbReference>
<dbReference type="PANTHER" id="PTHR33516">
    <property type="entry name" value="LEXA REPRESSOR"/>
    <property type="match status" value="1"/>
</dbReference>
<evidence type="ECO:0000256" key="1">
    <source>
        <dbReference type="ARBA" id="ARBA00007484"/>
    </source>
</evidence>
<dbReference type="GO" id="GO:0016787">
    <property type="term" value="F:hydrolase activity"/>
    <property type="evidence" value="ECO:0007669"/>
    <property type="project" value="UniProtKB-KW"/>
</dbReference>
<dbReference type="PRINTS" id="PR00726">
    <property type="entry name" value="LEXASERPTASE"/>
</dbReference>
<dbReference type="Proteomes" id="UP000305709">
    <property type="component" value="Unassembled WGS sequence"/>
</dbReference>
<proteinExistence type="inferred from homology"/>
<dbReference type="PANTHER" id="PTHR33516:SF2">
    <property type="entry name" value="LEXA REPRESSOR-RELATED"/>
    <property type="match status" value="1"/>
</dbReference>
<dbReference type="Pfam" id="PF00717">
    <property type="entry name" value="Peptidase_S24"/>
    <property type="match status" value="1"/>
</dbReference>
<keyword evidence="3 7" id="KW-0378">Hydrolase</keyword>
<comment type="similarity">
    <text evidence="1 7">Belongs to the peptidase S24 family.</text>
</comment>
<sequence>MFLLRHHEFESQAEAWSLPFVLEGLCAGFPSPADDHLEPDINLLELLIPNRPATFLWRVDGHSMKDAGIFHGDLLIVDRSLTPRHGDVVVAVVNGERSLKRLLLDGPRPRLALENRDFPAFAVPEAAEVEIWGVVRCNVHWLRGRR</sequence>
<dbReference type="GO" id="GO:0003677">
    <property type="term" value="F:DNA binding"/>
    <property type="evidence" value="ECO:0007669"/>
    <property type="project" value="InterPro"/>
</dbReference>